<protein>
    <recommendedName>
        <fullName evidence="2 3">Single-stranded DNA-binding protein</fullName>
        <shortName evidence="2">SSB</shortName>
    </recommendedName>
</protein>
<dbReference type="SUPFAM" id="SSF50249">
    <property type="entry name" value="Nucleic acid-binding proteins"/>
    <property type="match status" value="1"/>
</dbReference>
<sequence length="132" mass="14921">MGNLGRDPELRYTPQGTPVCSFSMATNERRKDKSGEMQDQTTWFKVTLWGRQAETASQYLQKGRPVYIEGRLRVEEWTDRDGKPRQTLEVTATDMQFIGSRSDEPPVERAAAAVAGPPPEQQSDLSDEDIPF</sequence>
<accession>I3VIC6</accession>
<feature type="compositionally biased region" description="Basic and acidic residues" evidence="4">
    <location>
        <begin position="1"/>
        <end position="10"/>
    </location>
</feature>
<keyword evidence="2" id="KW-0227">DNA damage</keyword>
<feature type="short sequence motif" description="Important for interaction with partner proteins" evidence="2">
    <location>
        <begin position="127"/>
        <end position="132"/>
    </location>
</feature>
<keyword evidence="2" id="KW-0235">DNA replication</keyword>
<proteinExistence type="inferred from homology"/>
<dbReference type="InterPro" id="IPR011344">
    <property type="entry name" value="ssDNA-bd"/>
</dbReference>
<evidence type="ECO:0000256" key="2">
    <source>
        <dbReference type="HAMAP-Rule" id="MF_00984"/>
    </source>
</evidence>
<dbReference type="GO" id="GO:0009295">
    <property type="term" value="C:nucleoid"/>
    <property type="evidence" value="ECO:0007669"/>
    <property type="project" value="TreeGrafter"/>
</dbReference>
<dbReference type="GO" id="GO:0006281">
    <property type="term" value="P:DNA repair"/>
    <property type="evidence" value="ECO:0007669"/>
    <property type="project" value="UniProtKB-UniRule"/>
</dbReference>
<comment type="caution">
    <text evidence="2">Lacks conserved residue(s) required for the propagation of feature annotation.</text>
</comment>
<evidence type="ECO:0000256" key="4">
    <source>
        <dbReference type="SAM" id="MobiDB-lite"/>
    </source>
</evidence>
<dbReference type="InterPro" id="IPR012340">
    <property type="entry name" value="NA-bd_OB-fold"/>
</dbReference>
<dbReference type="GO" id="GO:0003697">
    <property type="term" value="F:single-stranded DNA binding"/>
    <property type="evidence" value="ECO:0007669"/>
    <property type="project" value="UniProtKB-UniRule"/>
</dbReference>
<keyword evidence="1 2" id="KW-0238">DNA-binding</keyword>
<dbReference type="AlphaFoldDB" id="I3VIC6"/>
<dbReference type="NCBIfam" id="TIGR00621">
    <property type="entry name" value="ssb"/>
    <property type="match status" value="1"/>
</dbReference>
<keyword evidence="2" id="KW-0233">DNA recombination</keyword>
<evidence type="ECO:0000256" key="3">
    <source>
        <dbReference type="PIRNR" id="PIRNR002070"/>
    </source>
</evidence>
<dbReference type="CDD" id="cd04496">
    <property type="entry name" value="SSB_OBF"/>
    <property type="match status" value="1"/>
</dbReference>
<dbReference type="EMBL" id="JQ970523">
    <property type="protein sequence ID" value="AFK79132.1"/>
    <property type="molecule type" value="Genomic_DNA"/>
</dbReference>
<feature type="region of interest" description="Disordered" evidence="4">
    <location>
        <begin position="1"/>
        <end position="39"/>
    </location>
</feature>
<dbReference type="PANTHER" id="PTHR10302">
    <property type="entry name" value="SINGLE-STRANDED DNA-BINDING PROTEIN"/>
    <property type="match status" value="1"/>
</dbReference>
<dbReference type="PANTHER" id="PTHR10302:SF27">
    <property type="entry name" value="SINGLE-STRANDED DNA-BINDING PROTEIN"/>
    <property type="match status" value="1"/>
</dbReference>
<dbReference type="Pfam" id="PF00436">
    <property type="entry name" value="SSB"/>
    <property type="match status" value="1"/>
</dbReference>
<comment type="subunit">
    <text evidence="2">Homotetramer.</text>
</comment>
<organism evidence="5">
    <name type="scientific">uncultured bacterium F39-01</name>
    <dbReference type="NCBI Taxonomy" id="1191434"/>
    <lineage>
        <taxon>Bacteria</taxon>
        <taxon>environmental samples</taxon>
    </lineage>
</organism>
<dbReference type="PIRSF" id="PIRSF002070">
    <property type="entry name" value="SSB"/>
    <property type="match status" value="1"/>
</dbReference>
<evidence type="ECO:0000256" key="1">
    <source>
        <dbReference type="ARBA" id="ARBA00023125"/>
    </source>
</evidence>
<feature type="compositionally biased region" description="Basic and acidic residues" evidence="4">
    <location>
        <begin position="27"/>
        <end position="36"/>
    </location>
</feature>
<dbReference type="GO" id="GO:0006260">
    <property type="term" value="P:DNA replication"/>
    <property type="evidence" value="ECO:0007669"/>
    <property type="project" value="UniProtKB-UniRule"/>
</dbReference>
<dbReference type="GO" id="GO:0006310">
    <property type="term" value="P:DNA recombination"/>
    <property type="evidence" value="ECO:0007669"/>
    <property type="project" value="UniProtKB-UniRule"/>
</dbReference>
<feature type="region of interest" description="Disordered" evidence="4">
    <location>
        <begin position="99"/>
        <end position="132"/>
    </location>
</feature>
<comment type="function">
    <text evidence="2">Plays an important role in DNA replication, recombination and repair. Binds to ssDNA and to an array of partner proteins to recruit them to their sites of action during DNA metabolism.</text>
</comment>
<name>I3VIC6_9BACT</name>
<dbReference type="Gene3D" id="2.40.50.140">
    <property type="entry name" value="Nucleic acid-binding proteins"/>
    <property type="match status" value="1"/>
</dbReference>
<feature type="compositionally biased region" description="Polar residues" evidence="4">
    <location>
        <begin position="14"/>
        <end position="26"/>
    </location>
</feature>
<evidence type="ECO:0000313" key="5">
    <source>
        <dbReference type="EMBL" id="AFK79132.1"/>
    </source>
</evidence>
<dbReference type="HAMAP" id="MF_00984">
    <property type="entry name" value="SSB"/>
    <property type="match status" value="1"/>
</dbReference>
<dbReference type="PROSITE" id="PS50935">
    <property type="entry name" value="SSB"/>
    <property type="match status" value="1"/>
</dbReference>
<reference evidence="5" key="1">
    <citation type="submission" date="2012-04" db="EMBL/GenBank/DDBJ databases">
        <title>Characterization of mineral phosphate solubilization trait from soil metagenome.</title>
        <authorList>
            <person name="Chhabra S."/>
            <person name="Brazil D."/>
            <person name="Morrissey J."/>
            <person name="Burke J."/>
            <person name="O'Gara F."/>
            <person name="Dowling D."/>
        </authorList>
    </citation>
    <scope>NUCLEOTIDE SEQUENCE</scope>
</reference>
<keyword evidence="2" id="KW-0234">DNA repair</keyword>
<dbReference type="InterPro" id="IPR000424">
    <property type="entry name" value="Primosome_PriB/ssb"/>
</dbReference>